<protein>
    <submittedName>
        <fullName evidence="4">Protein UmuC</fullName>
    </submittedName>
</protein>
<dbReference type="InterPro" id="IPR043128">
    <property type="entry name" value="Rev_trsase/Diguanyl_cyclase"/>
</dbReference>
<dbReference type="Pfam" id="PF00817">
    <property type="entry name" value="IMS"/>
    <property type="match status" value="1"/>
</dbReference>
<dbReference type="InterPro" id="IPR036775">
    <property type="entry name" value="DNA_pol_Y-fam_lit_finger_sf"/>
</dbReference>
<proteinExistence type="predicted"/>
<evidence type="ECO:0000313" key="4">
    <source>
        <dbReference type="EMBL" id="MPL72833.1"/>
    </source>
</evidence>
<comment type="caution">
    <text evidence="4">The sequence shown here is derived from an EMBL/GenBank/DDBJ whole genome shotgun (WGS) entry which is preliminary data.</text>
</comment>
<dbReference type="EMBL" id="VSSQ01000068">
    <property type="protein sequence ID" value="MPL72833.1"/>
    <property type="molecule type" value="Genomic_DNA"/>
</dbReference>
<feature type="domain" description="UmuC" evidence="3">
    <location>
        <begin position="2"/>
        <end position="187"/>
    </location>
</feature>
<accession>A0A644U0T3</accession>
<keyword evidence="1" id="KW-0741">SOS mutagenesis</keyword>
<keyword evidence="2" id="KW-0742">SOS response</keyword>
<name>A0A644U0T3_9ZZZZ</name>
<dbReference type="GO" id="GO:0005634">
    <property type="term" value="C:nucleus"/>
    <property type="evidence" value="ECO:0007669"/>
    <property type="project" value="TreeGrafter"/>
</dbReference>
<dbReference type="GO" id="GO:0006281">
    <property type="term" value="P:DNA repair"/>
    <property type="evidence" value="ECO:0007669"/>
    <property type="project" value="InterPro"/>
</dbReference>
<dbReference type="InterPro" id="IPR017961">
    <property type="entry name" value="DNA_pol_Y-fam_little_finger"/>
</dbReference>
<dbReference type="InterPro" id="IPR050116">
    <property type="entry name" value="DNA_polymerase-Y"/>
</dbReference>
<dbReference type="InterPro" id="IPR043502">
    <property type="entry name" value="DNA/RNA_pol_sf"/>
</dbReference>
<dbReference type="Pfam" id="PF11799">
    <property type="entry name" value="IMS_C"/>
    <property type="match status" value="1"/>
</dbReference>
<keyword evidence="1" id="KW-0227">DNA damage</keyword>
<dbReference type="InterPro" id="IPR001126">
    <property type="entry name" value="UmuC"/>
</dbReference>
<dbReference type="GO" id="GO:0003684">
    <property type="term" value="F:damaged DNA binding"/>
    <property type="evidence" value="ECO:0007669"/>
    <property type="project" value="InterPro"/>
</dbReference>
<dbReference type="AlphaFoldDB" id="A0A644U0T3"/>
<dbReference type="PROSITE" id="PS50173">
    <property type="entry name" value="UMUC"/>
    <property type="match status" value="1"/>
</dbReference>
<dbReference type="SUPFAM" id="SSF56672">
    <property type="entry name" value="DNA/RNA polymerases"/>
    <property type="match status" value="1"/>
</dbReference>
<dbReference type="PANTHER" id="PTHR11076">
    <property type="entry name" value="DNA REPAIR POLYMERASE UMUC / TRANSFERASE FAMILY MEMBER"/>
    <property type="match status" value="1"/>
</dbReference>
<gene>
    <name evidence="4" type="primary">umuC_4</name>
    <name evidence="4" type="ORF">SDC9_18626</name>
</gene>
<dbReference type="CDD" id="cd01700">
    <property type="entry name" value="PolY_Pol_V_umuC"/>
    <property type="match status" value="1"/>
</dbReference>
<dbReference type="GO" id="GO:0042276">
    <property type="term" value="P:error-prone translesion synthesis"/>
    <property type="evidence" value="ECO:0007669"/>
    <property type="project" value="TreeGrafter"/>
</dbReference>
<dbReference type="InterPro" id="IPR025188">
    <property type="entry name" value="DUF4113"/>
</dbReference>
<dbReference type="PANTHER" id="PTHR11076:SF33">
    <property type="entry name" value="DNA POLYMERASE KAPPA"/>
    <property type="match status" value="1"/>
</dbReference>
<dbReference type="SUPFAM" id="SSF100879">
    <property type="entry name" value="Lesion bypass DNA polymerase (Y-family), little finger domain"/>
    <property type="match status" value="1"/>
</dbReference>
<organism evidence="4">
    <name type="scientific">bioreactor metagenome</name>
    <dbReference type="NCBI Taxonomy" id="1076179"/>
    <lineage>
        <taxon>unclassified sequences</taxon>
        <taxon>metagenomes</taxon>
        <taxon>ecological metagenomes</taxon>
    </lineage>
</organism>
<dbReference type="Gene3D" id="3.40.1170.60">
    <property type="match status" value="1"/>
</dbReference>
<dbReference type="GO" id="GO:0003887">
    <property type="term" value="F:DNA-directed DNA polymerase activity"/>
    <property type="evidence" value="ECO:0007669"/>
    <property type="project" value="TreeGrafter"/>
</dbReference>
<evidence type="ECO:0000259" key="3">
    <source>
        <dbReference type="PROSITE" id="PS50173"/>
    </source>
</evidence>
<dbReference type="Pfam" id="PF13438">
    <property type="entry name" value="DUF4113"/>
    <property type="match status" value="1"/>
</dbReference>
<dbReference type="GO" id="GO:0009432">
    <property type="term" value="P:SOS response"/>
    <property type="evidence" value="ECO:0007669"/>
    <property type="project" value="UniProtKB-KW"/>
</dbReference>
<reference evidence="4" key="1">
    <citation type="submission" date="2019-08" db="EMBL/GenBank/DDBJ databases">
        <authorList>
            <person name="Kucharzyk K."/>
            <person name="Murdoch R.W."/>
            <person name="Higgins S."/>
            <person name="Loffler F."/>
        </authorList>
    </citation>
    <scope>NUCLEOTIDE SEQUENCE</scope>
</reference>
<dbReference type="Gene3D" id="3.30.70.270">
    <property type="match status" value="1"/>
</dbReference>
<evidence type="ECO:0000256" key="1">
    <source>
        <dbReference type="ARBA" id="ARBA00023199"/>
    </source>
</evidence>
<sequence>MFALIDCNNFYASCQRVFRPDLNNKPIIVLSNNDGCVIARSNEAKAIGIKMAQPFFECKALVEKYSVEVFSSNFALYGDMSNRVFSIAKEYFPMMEIYSIDEAFFYIDDSLDIDLEEYGREIVKKVLKCTGIPISIGFAPTKSLAKVANKIAKKFPQRTKGTYVIDSSEKQKKALKWTKVEDVWGIGRRYSKKLIDSGIKNAYDFTMIEDSWVKKFMSVVGLRLKYDLKGVASIEIEDLRPKKTIATTRSFETTYTEFEDIRERVVTFAVVCAEKLRKQKSFAGTIMVFLHTNFHNKTQEQYSKSYVFKLPFITNSSIELAKFAIEALEKIFIKGYNYKKAGVVVMDLEPMDNFQYNLFQSSNPSHQKLMTSIDFLNSTYGSQKVRLASQSQGRVWKMNQEKISPRYTTRIDEIIIIKT</sequence>
<evidence type="ECO:0000256" key="2">
    <source>
        <dbReference type="ARBA" id="ARBA00023236"/>
    </source>
</evidence>